<evidence type="ECO:0000256" key="2">
    <source>
        <dbReference type="ARBA" id="ARBA00022679"/>
    </source>
</evidence>
<dbReference type="Proteomes" id="UP000295627">
    <property type="component" value="Unassembled WGS sequence"/>
</dbReference>
<evidence type="ECO:0000313" key="5">
    <source>
        <dbReference type="EMBL" id="TDH19643.1"/>
    </source>
</evidence>
<reference evidence="5 6" key="1">
    <citation type="journal article" date="2019" name="Sci. Rep.">
        <title>Extended insight into the Mycobacterium chelonae-abscessus complex through whole genome sequencing of Mycobacterium salmoniphilum outbreak and Mycobacterium salmoniphilum-like strains.</title>
        <authorList>
            <person name="Behra P.R.K."/>
            <person name="Das S."/>
            <person name="Pettersson B.M.F."/>
            <person name="Shirreff L."/>
            <person name="DuCote T."/>
            <person name="Jacobsson K.G."/>
            <person name="Ennis D.G."/>
            <person name="Kirsebom L.A."/>
        </authorList>
    </citation>
    <scope>NUCLEOTIDE SEQUENCE [LARGE SCALE GENOMIC DNA]</scope>
    <source>
        <strain evidence="5 6">DSM 45524</strain>
    </source>
</reference>
<protein>
    <submittedName>
        <fullName evidence="5">DNA cytosine methyltransferase</fullName>
    </submittedName>
</protein>
<dbReference type="GO" id="GO:0032259">
    <property type="term" value="P:methylation"/>
    <property type="evidence" value="ECO:0007669"/>
    <property type="project" value="UniProtKB-KW"/>
</dbReference>
<dbReference type="Gene3D" id="3.40.50.150">
    <property type="entry name" value="Vaccinia Virus protein VP39"/>
    <property type="match status" value="1"/>
</dbReference>
<accession>A0A4R5P818</accession>
<evidence type="ECO:0000256" key="4">
    <source>
        <dbReference type="SAM" id="MobiDB-lite"/>
    </source>
</evidence>
<keyword evidence="1 5" id="KW-0489">Methyltransferase</keyword>
<name>A0A4R5P818_9MYCO</name>
<comment type="caution">
    <text evidence="5">The sequence shown here is derived from an EMBL/GenBank/DDBJ whole genome shotgun (WGS) entry which is preliminary data.</text>
</comment>
<dbReference type="AlphaFoldDB" id="A0A4R5P818"/>
<feature type="compositionally biased region" description="Polar residues" evidence="4">
    <location>
        <begin position="182"/>
        <end position="195"/>
    </location>
</feature>
<dbReference type="Pfam" id="PF00145">
    <property type="entry name" value="DNA_methylase"/>
    <property type="match status" value="1"/>
</dbReference>
<dbReference type="EMBL" id="RXLR01000019">
    <property type="protein sequence ID" value="TDH19643.1"/>
    <property type="molecule type" value="Genomic_DNA"/>
</dbReference>
<sequence length="437" mass="46710">MARAIEVLRPELVVIENVEGLLTADGEPWPPEVIAADDERSRWNRICALIDSKIERAKSRGWWHGQYRTRKQFEAARASRLRKRAVARFKSLHRRLVQRAIGTVVGTLSALGYDAQWGLVSAAEVGAPHRRKRIFITAHAAGDGRSRVDGGAGVPQACGGWERQSAGSAWSASGPVGLLPTPTASRYPSNRSPSPGASVRPSLDSITELLPTPSVADGTGGHLTRSGERSDELLLPGIARAYAGGELLPTPAARDHKGPADPNREGGNDLYAALALLPTPAACDGARGPDYARVGREGSGGDDLITTVFRTLSLLPTPSACDASGGGQSLDKRVGHTRQLVDYALLDGTPQWGKYEPAIRRWEAITREAPSPTETGTRGNPRLAAQFSEWMQGWPLGWVTGVPISRSAMLRIIGNGVVPQQAVAALYWLLSVCEVAA</sequence>
<dbReference type="GO" id="GO:0008168">
    <property type="term" value="F:methyltransferase activity"/>
    <property type="evidence" value="ECO:0007669"/>
    <property type="project" value="UniProtKB-KW"/>
</dbReference>
<feature type="region of interest" description="Disordered" evidence="4">
    <location>
        <begin position="165"/>
        <end position="231"/>
    </location>
</feature>
<keyword evidence="2 5" id="KW-0808">Transferase</keyword>
<proteinExistence type="predicted"/>
<dbReference type="SUPFAM" id="SSF53335">
    <property type="entry name" value="S-adenosyl-L-methionine-dependent methyltransferases"/>
    <property type="match status" value="1"/>
</dbReference>
<dbReference type="InterPro" id="IPR001525">
    <property type="entry name" value="C5_MeTfrase"/>
</dbReference>
<organism evidence="5 6">
    <name type="scientific">Mycobacteroides franklinii</name>
    <dbReference type="NCBI Taxonomy" id="948102"/>
    <lineage>
        <taxon>Bacteria</taxon>
        <taxon>Bacillati</taxon>
        <taxon>Actinomycetota</taxon>
        <taxon>Actinomycetes</taxon>
        <taxon>Mycobacteriales</taxon>
        <taxon>Mycobacteriaceae</taxon>
        <taxon>Mycobacteroides</taxon>
    </lineage>
</organism>
<evidence type="ECO:0000256" key="3">
    <source>
        <dbReference type="ARBA" id="ARBA00022747"/>
    </source>
</evidence>
<dbReference type="InterPro" id="IPR029063">
    <property type="entry name" value="SAM-dependent_MTases_sf"/>
</dbReference>
<gene>
    <name evidence="5" type="ORF">EJ571_20565</name>
</gene>
<keyword evidence="3" id="KW-0680">Restriction system</keyword>
<dbReference type="GO" id="GO:0009307">
    <property type="term" value="P:DNA restriction-modification system"/>
    <property type="evidence" value="ECO:0007669"/>
    <property type="project" value="UniProtKB-KW"/>
</dbReference>
<evidence type="ECO:0000313" key="6">
    <source>
        <dbReference type="Proteomes" id="UP000295627"/>
    </source>
</evidence>
<evidence type="ECO:0000256" key="1">
    <source>
        <dbReference type="ARBA" id="ARBA00022603"/>
    </source>
</evidence>